<evidence type="ECO:0000313" key="3">
    <source>
        <dbReference type="Proteomes" id="UP000053989"/>
    </source>
</evidence>
<reference evidence="2 3" key="1">
    <citation type="submission" date="2014-04" db="EMBL/GenBank/DDBJ databases">
        <authorList>
            <consortium name="DOE Joint Genome Institute"/>
            <person name="Kuo A."/>
            <person name="Kohler A."/>
            <person name="Nagy L.G."/>
            <person name="Floudas D."/>
            <person name="Copeland A."/>
            <person name="Barry K.W."/>
            <person name="Cichocki N."/>
            <person name="Veneault-Fourrey C."/>
            <person name="LaButti K."/>
            <person name="Lindquist E.A."/>
            <person name="Lipzen A."/>
            <person name="Lundell T."/>
            <person name="Morin E."/>
            <person name="Murat C."/>
            <person name="Sun H."/>
            <person name="Tunlid A."/>
            <person name="Henrissat B."/>
            <person name="Grigoriev I.V."/>
            <person name="Hibbett D.S."/>
            <person name="Martin F."/>
            <person name="Nordberg H.P."/>
            <person name="Cantor M.N."/>
            <person name="Hua S.X."/>
        </authorList>
    </citation>
    <scope>NUCLEOTIDE SEQUENCE [LARGE SCALE GENOMIC DNA]</scope>
    <source>
        <strain evidence="2 3">Foug A</strain>
    </source>
</reference>
<reference evidence="3" key="2">
    <citation type="submission" date="2015-01" db="EMBL/GenBank/DDBJ databases">
        <title>Evolutionary Origins and Diversification of the Mycorrhizal Mutualists.</title>
        <authorList>
            <consortium name="DOE Joint Genome Institute"/>
            <consortium name="Mycorrhizal Genomics Consortium"/>
            <person name="Kohler A."/>
            <person name="Kuo A."/>
            <person name="Nagy L.G."/>
            <person name="Floudas D."/>
            <person name="Copeland A."/>
            <person name="Barry K.W."/>
            <person name="Cichocki N."/>
            <person name="Veneault-Fourrey C."/>
            <person name="LaButti K."/>
            <person name="Lindquist E.A."/>
            <person name="Lipzen A."/>
            <person name="Lundell T."/>
            <person name="Morin E."/>
            <person name="Murat C."/>
            <person name="Riley R."/>
            <person name="Ohm R."/>
            <person name="Sun H."/>
            <person name="Tunlid A."/>
            <person name="Henrissat B."/>
            <person name="Grigoriev I.V."/>
            <person name="Hibbett D.S."/>
            <person name="Martin F."/>
        </authorList>
    </citation>
    <scope>NUCLEOTIDE SEQUENCE [LARGE SCALE GENOMIC DNA]</scope>
    <source>
        <strain evidence="3">Foug A</strain>
    </source>
</reference>
<feature type="compositionally biased region" description="Basic and acidic residues" evidence="1">
    <location>
        <begin position="361"/>
        <end position="378"/>
    </location>
</feature>
<dbReference type="InParanoid" id="A0A0C3AER3"/>
<feature type="region of interest" description="Disordered" evidence="1">
    <location>
        <begin position="358"/>
        <end position="399"/>
    </location>
</feature>
<gene>
    <name evidence="2" type="ORF">SCLCIDRAFT_117389</name>
</gene>
<keyword evidence="3" id="KW-1185">Reference proteome</keyword>
<evidence type="ECO:0000256" key="1">
    <source>
        <dbReference type="SAM" id="MobiDB-lite"/>
    </source>
</evidence>
<dbReference type="HOGENOM" id="CLU_033169_1_0_1"/>
<accession>A0A0C3AER3</accession>
<dbReference type="OrthoDB" id="2685591at2759"/>
<protein>
    <submittedName>
        <fullName evidence="2">Uncharacterized protein</fullName>
    </submittedName>
</protein>
<dbReference type="Proteomes" id="UP000053989">
    <property type="component" value="Unassembled WGS sequence"/>
</dbReference>
<dbReference type="EMBL" id="KN822035">
    <property type="protein sequence ID" value="KIM63447.1"/>
    <property type="molecule type" value="Genomic_DNA"/>
</dbReference>
<evidence type="ECO:0000313" key="2">
    <source>
        <dbReference type="EMBL" id="KIM63447.1"/>
    </source>
</evidence>
<organism evidence="2 3">
    <name type="scientific">Scleroderma citrinum Foug A</name>
    <dbReference type="NCBI Taxonomy" id="1036808"/>
    <lineage>
        <taxon>Eukaryota</taxon>
        <taxon>Fungi</taxon>
        <taxon>Dikarya</taxon>
        <taxon>Basidiomycota</taxon>
        <taxon>Agaricomycotina</taxon>
        <taxon>Agaricomycetes</taxon>
        <taxon>Agaricomycetidae</taxon>
        <taxon>Boletales</taxon>
        <taxon>Sclerodermatineae</taxon>
        <taxon>Sclerodermataceae</taxon>
        <taxon>Scleroderma</taxon>
    </lineage>
</organism>
<dbReference type="STRING" id="1036808.A0A0C3AER3"/>
<sequence>MVVHSFYLGVPQSKPLQPQKQPPHTAKVILSKEARAVLNRAHSEKRSHFQNDIGQAWDTIEAATRTIAINNWKSIRRVQQELYLGCNSIRIWRTKPNAWNTFCWKKSITKAKENNGNKNKLIPGVSEREEYKALSAKEKEVLLAKFTEFRQSKTWGLHTSAHSKVNDVAQMLKAVENELNSLRCRTGAETILYTTHGSTDVPVRSVMFLTEGVQKFMGTVMNINNQDLVNKMEGFAVQGMKGSVMNHQQCISQVHSEIRDCINQKLREITKNPKAKMHWVNYFRSIVWGYRVDIQGWLEGIPFTNLSSISSALPDLESLLRSWMSGRTFWKELSEDEFADICHKRDAKLLSGELVEHKRRTQSDKGKKCRMESTEDNNHRKKYKSTAIINSDEEDNENV</sequence>
<dbReference type="AlphaFoldDB" id="A0A0C3AER3"/>
<proteinExistence type="predicted"/>
<name>A0A0C3AER3_9AGAM</name>